<keyword evidence="3 9" id="KW-0812">Transmembrane</keyword>
<keyword evidence="10" id="KW-1185">Reference proteome</keyword>
<dbReference type="GeneID" id="112467452"/>
<dbReference type="OrthoDB" id="6617147at2759"/>
<evidence type="ECO:0000256" key="6">
    <source>
        <dbReference type="ARBA" id="ARBA00023136"/>
    </source>
</evidence>
<feature type="transmembrane region" description="Helical" evidence="9">
    <location>
        <begin position="299"/>
        <end position="320"/>
    </location>
</feature>
<evidence type="ECO:0000256" key="3">
    <source>
        <dbReference type="ARBA" id="ARBA00022692"/>
    </source>
</evidence>
<dbReference type="GO" id="GO:0007165">
    <property type="term" value="P:signal transduction"/>
    <property type="evidence" value="ECO:0007669"/>
    <property type="project" value="UniProtKB-KW"/>
</dbReference>
<evidence type="ECO:0000256" key="7">
    <source>
        <dbReference type="ARBA" id="ARBA00023170"/>
    </source>
</evidence>
<proteinExistence type="inferred from homology"/>
<feature type="transmembrane region" description="Helical" evidence="9">
    <location>
        <begin position="130"/>
        <end position="151"/>
    </location>
</feature>
<keyword evidence="4 9" id="KW-0552">Olfaction</keyword>
<evidence type="ECO:0000256" key="8">
    <source>
        <dbReference type="ARBA" id="ARBA00023224"/>
    </source>
</evidence>
<dbReference type="RefSeq" id="XP_024891854.1">
    <property type="nucleotide sequence ID" value="XM_025036086.1"/>
</dbReference>
<dbReference type="Pfam" id="PF02949">
    <property type="entry name" value="7tm_6"/>
    <property type="match status" value="1"/>
</dbReference>
<organism evidence="10 11">
    <name type="scientific">Temnothorax curvispinosus</name>
    <dbReference type="NCBI Taxonomy" id="300111"/>
    <lineage>
        <taxon>Eukaryota</taxon>
        <taxon>Metazoa</taxon>
        <taxon>Ecdysozoa</taxon>
        <taxon>Arthropoda</taxon>
        <taxon>Hexapoda</taxon>
        <taxon>Insecta</taxon>
        <taxon>Pterygota</taxon>
        <taxon>Neoptera</taxon>
        <taxon>Endopterygota</taxon>
        <taxon>Hymenoptera</taxon>
        <taxon>Apocrita</taxon>
        <taxon>Aculeata</taxon>
        <taxon>Formicoidea</taxon>
        <taxon>Formicidae</taxon>
        <taxon>Myrmicinae</taxon>
        <taxon>Temnothorax</taxon>
    </lineage>
</organism>
<comment type="similarity">
    <text evidence="9">Belongs to the insect chemoreceptor superfamily. Heteromeric odorant receptor channel (TC 1.A.69) family.</text>
</comment>
<evidence type="ECO:0000313" key="10">
    <source>
        <dbReference type="Proteomes" id="UP000504618"/>
    </source>
</evidence>
<reference evidence="11" key="1">
    <citation type="submission" date="2025-08" db="UniProtKB">
        <authorList>
            <consortium name="RefSeq"/>
        </authorList>
    </citation>
    <scope>IDENTIFICATION</scope>
    <source>
        <tissue evidence="11">Whole body</tissue>
    </source>
</reference>
<accession>A0A6J1RA16</accession>
<feature type="transmembrane region" description="Helical" evidence="9">
    <location>
        <begin position="264"/>
        <end position="287"/>
    </location>
</feature>
<keyword evidence="6 9" id="KW-0472">Membrane</keyword>
<evidence type="ECO:0000256" key="2">
    <source>
        <dbReference type="ARBA" id="ARBA00022606"/>
    </source>
</evidence>
<name>A0A6J1RA16_9HYME</name>
<dbReference type="InterPro" id="IPR004117">
    <property type="entry name" value="7tm6_olfct_rcpt"/>
</dbReference>
<keyword evidence="7 9" id="KW-0675">Receptor</keyword>
<keyword evidence="2 9" id="KW-0716">Sensory transduction</keyword>
<dbReference type="PANTHER" id="PTHR21137:SF42">
    <property type="entry name" value="ODORANT RECEPTOR 83A"/>
    <property type="match status" value="1"/>
</dbReference>
<dbReference type="GO" id="GO:0005886">
    <property type="term" value="C:plasma membrane"/>
    <property type="evidence" value="ECO:0007669"/>
    <property type="project" value="UniProtKB-SubCell"/>
</dbReference>
<evidence type="ECO:0000313" key="11">
    <source>
        <dbReference type="RefSeq" id="XP_024891854.1"/>
    </source>
</evidence>
<feature type="transmembrane region" description="Helical" evidence="9">
    <location>
        <begin position="39"/>
        <end position="58"/>
    </location>
</feature>
<dbReference type="AlphaFoldDB" id="A0A6J1RA16"/>
<dbReference type="PANTHER" id="PTHR21137">
    <property type="entry name" value="ODORANT RECEPTOR"/>
    <property type="match status" value="1"/>
</dbReference>
<gene>
    <name evidence="11" type="primary">LOC112467452</name>
</gene>
<comment type="subcellular location">
    <subcellularLocation>
        <location evidence="9">Cell membrane</location>
        <topology evidence="9">Multi-pass membrane protein</topology>
    </subcellularLocation>
    <subcellularLocation>
        <location evidence="1">Membrane</location>
        <topology evidence="1">Multi-pass membrane protein</topology>
    </subcellularLocation>
</comment>
<keyword evidence="5 9" id="KW-1133">Transmembrane helix</keyword>
<feature type="transmembrane region" description="Helical" evidence="9">
    <location>
        <begin position="70"/>
        <end position="92"/>
    </location>
</feature>
<keyword evidence="8 9" id="KW-0807">Transducer</keyword>
<evidence type="ECO:0000256" key="5">
    <source>
        <dbReference type="ARBA" id="ARBA00022989"/>
    </source>
</evidence>
<sequence>MNVNEDLNYAFALSRQCLRILGVWPDPFTPLSDFHRPSIRFIIVTCILCLYVIVPQLTNMILAWGNVVRMVEYVASANFSLMALCKLVGTWYHGETLRTLMTSVMTDWMTSKNDRERNTMLNTARRGRTLSLRCYVASTCTVTFYISLNLLKFYRNMHQPQRALVYRFTYPYNIQKSPNYEITFFTQLSGGTYSALINCTVDSFVSLLVLHISAQLINLRTALNDLVDKLAKGSISSSTFKEGLAAITVRHEHLIRNAKIVDDCYSAVLFVHMFAATFQLCFESFQVFTIVSNHLDVPLVKVCFLSFYVLLVLTHLYIYCYSAERLLTESTSMAYGVYECKWYDISPKDAKNLMFMAYRSTVPLRLTAGKFGAFSLEMFGTTVKTSMGYLSALLTMMD</sequence>
<protein>
    <recommendedName>
        <fullName evidence="9">Odorant receptor</fullName>
    </recommendedName>
</protein>
<dbReference type="Proteomes" id="UP000504618">
    <property type="component" value="Unplaced"/>
</dbReference>
<comment type="caution">
    <text evidence="9">Lacks conserved residue(s) required for the propagation of feature annotation.</text>
</comment>
<evidence type="ECO:0000256" key="9">
    <source>
        <dbReference type="RuleBase" id="RU351113"/>
    </source>
</evidence>
<evidence type="ECO:0000256" key="1">
    <source>
        <dbReference type="ARBA" id="ARBA00004141"/>
    </source>
</evidence>
<dbReference type="GO" id="GO:0005549">
    <property type="term" value="F:odorant binding"/>
    <property type="evidence" value="ECO:0007669"/>
    <property type="project" value="InterPro"/>
</dbReference>
<evidence type="ECO:0000256" key="4">
    <source>
        <dbReference type="ARBA" id="ARBA00022725"/>
    </source>
</evidence>
<dbReference type="GO" id="GO:0004984">
    <property type="term" value="F:olfactory receptor activity"/>
    <property type="evidence" value="ECO:0007669"/>
    <property type="project" value="InterPro"/>
</dbReference>